<feature type="repeat" description="ANK" evidence="3">
    <location>
        <begin position="369"/>
        <end position="401"/>
    </location>
</feature>
<comment type="caution">
    <text evidence="4">The sequence shown here is derived from an EMBL/GenBank/DDBJ whole genome shotgun (WGS) entry which is preliminary data.</text>
</comment>
<evidence type="ECO:0000313" key="5">
    <source>
        <dbReference type="Proteomes" id="UP001285441"/>
    </source>
</evidence>
<evidence type="ECO:0000256" key="2">
    <source>
        <dbReference type="ARBA" id="ARBA00023043"/>
    </source>
</evidence>
<dbReference type="PROSITE" id="PS50297">
    <property type="entry name" value="ANK_REP_REGION"/>
    <property type="match status" value="1"/>
</dbReference>
<dbReference type="InterPro" id="IPR050889">
    <property type="entry name" value="Dendritic_Spine_Reg/Scaffold"/>
</dbReference>
<dbReference type="PANTHER" id="PTHR24166">
    <property type="entry name" value="ROLLING PEBBLES, ISOFORM B"/>
    <property type="match status" value="1"/>
</dbReference>
<keyword evidence="1" id="KW-0677">Repeat</keyword>
<gene>
    <name evidence="4" type="ORF">B0H63DRAFT_523886</name>
</gene>
<dbReference type="SMART" id="SM00248">
    <property type="entry name" value="ANK"/>
    <property type="match status" value="2"/>
</dbReference>
<dbReference type="Proteomes" id="UP001285441">
    <property type="component" value="Unassembled WGS sequence"/>
</dbReference>
<dbReference type="InterPro" id="IPR002110">
    <property type="entry name" value="Ankyrin_rpt"/>
</dbReference>
<dbReference type="PROSITE" id="PS50088">
    <property type="entry name" value="ANK_REPEAT"/>
    <property type="match status" value="2"/>
</dbReference>
<keyword evidence="2 3" id="KW-0040">ANK repeat</keyword>
<dbReference type="SUPFAM" id="SSF48403">
    <property type="entry name" value="Ankyrin repeat"/>
    <property type="match status" value="1"/>
</dbReference>
<evidence type="ECO:0000313" key="4">
    <source>
        <dbReference type="EMBL" id="KAK3381152.1"/>
    </source>
</evidence>
<dbReference type="AlphaFoldDB" id="A0AAE0NGM8"/>
<proteinExistence type="predicted"/>
<accession>A0AAE0NGM8</accession>
<dbReference type="EMBL" id="JAULSW010000005">
    <property type="protein sequence ID" value="KAK3381152.1"/>
    <property type="molecule type" value="Genomic_DNA"/>
</dbReference>
<dbReference type="Gene3D" id="1.25.40.20">
    <property type="entry name" value="Ankyrin repeat-containing domain"/>
    <property type="match status" value="1"/>
</dbReference>
<feature type="repeat" description="ANK" evidence="3">
    <location>
        <begin position="488"/>
        <end position="515"/>
    </location>
</feature>
<dbReference type="InterPro" id="IPR036770">
    <property type="entry name" value="Ankyrin_rpt-contain_sf"/>
</dbReference>
<dbReference type="PANTHER" id="PTHR24166:SF48">
    <property type="entry name" value="PROTEIN VAPYRIN"/>
    <property type="match status" value="1"/>
</dbReference>
<name>A0AAE0NGM8_9PEZI</name>
<evidence type="ECO:0000256" key="1">
    <source>
        <dbReference type="ARBA" id="ARBA00022737"/>
    </source>
</evidence>
<organism evidence="4 5">
    <name type="scientific">Podospora didyma</name>
    <dbReference type="NCBI Taxonomy" id="330526"/>
    <lineage>
        <taxon>Eukaryota</taxon>
        <taxon>Fungi</taxon>
        <taxon>Dikarya</taxon>
        <taxon>Ascomycota</taxon>
        <taxon>Pezizomycotina</taxon>
        <taxon>Sordariomycetes</taxon>
        <taxon>Sordariomycetidae</taxon>
        <taxon>Sordariales</taxon>
        <taxon>Podosporaceae</taxon>
        <taxon>Podospora</taxon>
    </lineage>
</organism>
<reference evidence="4" key="1">
    <citation type="journal article" date="2023" name="Mol. Phylogenet. Evol.">
        <title>Genome-scale phylogeny and comparative genomics of the fungal order Sordariales.</title>
        <authorList>
            <person name="Hensen N."/>
            <person name="Bonometti L."/>
            <person name="Westerberg I."/>
            <person name="Brannstrom I.O."/>
            <person name="Guillou S."/>
            <person name="Cros-Aarteil S."/>
            <person name="Calhoun S."/>
            <person name="Haridas S."/>
            <person name="Kuo A."/>
            <person name="Mondo S."/>
            <person name="Pangilinan J."/>
            <person name="Riley R."/>
            <person name="LaButti K."/>
            <person name="Andreopoulos B."/>
            <person name="Lipzen A."/>
            <person name="Chen C."/>
            <person name="Yan M."/>
            <person name="Daum C."/>
            <person name="Ng V."/>
            <person name="Clum A."/>
            <person name="Steindorff A."/>
            <person name="Ohm R.A."/>
            <person name="Martin F."/>
            <person name="Silar P."/>
            <person name="Natvig D.O."/>
            <person name="Lalanne C."/>
            <person name="Gautier V."/>
            <person name="Ament-Velasquez S.L."/>
            <person name="Kruys A."/>
            <person name="Hutchinson M.I."/>
            <person name="Powell A.J."/>
            <person name="Barry K."/>
            <person name="Miller A.N."/>
            <person name="Grigoriev I.V."/>
            <person name="Debuchy R."/>
            <person name="Gladieux P."/>
            <person name="Hiltunen Thoren M."/>
            <person name="Johannesson H."/>
        </authorList>
    </citation>
    <scope>NUCLEOTIDE SEQUENCE</scope>
    <source>
        <strain evidence="4">CBS 232.78</strain>
    </source>
</reference>
<evidence type="ECO:0000256" key="3">
    <source>
        <dbReference type="PROSITE-ProRule" id="PRU00023"/>
    </source>
</evidence>
<protein>
    <recommendedName>
        <fullName evidence="6">Ankyrin</fullName>
    </recommendedName>
</protein>
<reference evidence="4" key="2">
    <citation type="submission" date="2023-06" db="EMBL/GenBank/DDBJ databases">
        <authorList>
            <consortium name="Lawrence Berkeley National Laboratory"/>
            <person name="Haridas S."/>
            <person name="Hensen N."/>
            <person name="Bonometti L."/>
            <person name="Westerberg I."/>
            <person name="Brannstrom I.O."/>
            <person name="Guillou S."/>
            <person name="Cros-Aarteil S."/>
            <person name="Calhoun S."/>
            <person name="Kuo A."/>
            <person name="Mondo S."/>
            <person name="Pangilinan J."/>
            <person name="Riley R."/>
            <person name="LaButti K."/>
            <person name="Andreopoulos B."/>
            <person name="Lipzen A."/>
            <person name="Chen C."/>
            <person name="Yanf M."/>
            <person name="Daum C."/>
            <person name="Ng V."/>
            <person name="Clum A."/>
            <person name="Steindorff A."/>
            <person name="Ohm R."/>
            <person name="Martin F."/>
            <person name="Silar P."/>
            <person name="Natvig D."/>
            <person name="Lalanne C."/>
            <person name="Gautier V."/>
            <person name="Ament-velasquez S.L."/>
            <person name="Kruys A."/>
            <person name="Hutchinson M.I."/>
            <person name="Powell A.J."/>
            <person name="Barry K."/>
            <person name="Miller A.N."/>
            <person name="Grigoriev I.V."/>
            <person name="Debuchy R."/>
            <person name="Gladieux P."/>
            <person name="Thoren M.H."/>
            <person name="Johannesson H."/>
        </authorList>
    </citation>
    <scope>NUCLEOTIDE SEQUENCE</scope>
    <source>
        <strain evidence="4">CBS 232.78</strain>
    </source>
</reference>
<sequence length="553" mass="61194">MDDMPPPRRFSTALCGAIRELPMARPAVEAMAQFVSRSPHKNPPERPSSFRDACIMIGGNPDEKRSRTPRLPVVTTFDVEDLHTMTRQWLGGPASLHDIAYLRTELLVAEFFRQGEASGQVGRLAFIRSKPGIRRIHELRAKPGRDAPHVVCRHEQYSRGKISRGSRSKPVHAELGRNTPWMQAIASRLVPLVRLFASCPVREERMRQEAQKGIFSNALQISIACGQHYIDRSIAIFSIFWEVGALSREDAYLSTVWLGGSSSCLLARLLETDYTSSPNPGLLRGLLRKAAVMADRDAVRMILERLPWLELSSYTVGVFCEAIHLGEPGLDDVVRLLLAHCGPGFDVDTRFTSRQVSVSNPEPMLSADDGQTLLHFALGRGRVTASIELLRHGAKPTVQSPDAGRQSNGMTPLRHLLFPQSNHNYLALREFLQSDYVRRDHPTFILDNATAALRELLRHCNAVAAERPETEAQFRKLLSARMQEDGEERMAPIHIAAANGFAEAIELLAREGVDVLDRVGVGCEPGFAASRRCISSICGALLPGSTIPGTKQT</sequence>
<keyword evidence="5" id="KW-1185">Reference proteome</keyword>
<evidence type="ECO:0008006" key="6">
    <source>
        <dbReference type="Google" id="ProtNLM"/>
    </source>
</evidence>